<reference evidence="1" key="1">
    <citation type="journal article" date="2015" name="Nature">
        <title>Complex archaea that bridge the gap between prokaryotes and eukaryotes.</title>
        <authorList>
            <person name="Spang A."/>
            <person name="Saw J.H."/>
            <person name="Jorgensen S.L."/>
            <person name="Zaremba-Niedzwiedzka K."/>
            <person name="Martijn J."/>
            <person name="Lind A.E."/>
            <person name="van Eijk R."/>
            <person name="Schleper C."/>
            <person name="Guy L."/>
            <person name="Ettema T.J."/>
        </authorList>
    </citation>
    <scope>NUCLEOTIDE SEQUENCE</scope>
</reference>
<protein>
    <submittedName>
        <fullName evidence="1">Uncharacterized protein</fullName>
    </submittedName>
</protein>
<proteinExistence type="predicted"/>
<organism evidence="1">
    <name type="scientific">marine sediment metagenome</name>
    <dbReference type="NCBI Taxonomy" id="412755"/>
    <lineage>
        <taxon>unclassified sequences</taxon>
        <taxon>metagenomes</taxon>
        <taxon>ecological metagenomes</taxon>
    </lineage>
</organism>
<name>A0A0F9TNG6_9ZZZZ</name>
<evidence type="ECO:0000313" key="1">
    <source>
        <dbReference type="EMBL" id="KKN80809.1"/>
    </source>
</evidence>
<sequence>MNQEFFDVECLGLQISADGQRVWVCVNGQCVLRAKGIELLEVRDDRISETDKMIKTEASAT</sequence>
<accession>A0A0F9TNG6</accession>
<comment type="caution">
    <text evidence="1">The sequence shown here is derived from an EMBL/GenBank/DDBJ whole genome shotgun (WGS) entry which is preliminary data.</text>
</comment>
<dbReference type="EMBL" id="LAZR01000225">
    <property type="protein sequence ID" value="KKN80809.1"/>
    <property type="molecule type" value="Genomic_DNA"/>
</dbReference>
<dbReference type="AlphaFoldDB" id="A0A0F9TNG6"/>
<gene>
    <name evidence="1" type="ORF">LCGC14_0326150</name>
</gene>